<evidence type="ECO:0000313" key="20">
    <source>
        <dbReference type="Proteomes" id="UP000233435"/>
    </source>
</evidence>
<accession>A0A2N3HH61</accession>
<dbReference type="GO" id="GO:0000155">
    <property type="term" value="F:phosphorelay sensor kinase activity"/>
    <property type="evidence" value="ECO:0007669"/>
    <property type="project" value="InterPro"/>
</dbReference>
<evidence type="ECO:0000256" key="4">
    <source>
        <dbReference type="ARBA" id="ARBA00012438"/>
    </source>
</evidence>
<dbReference type="InterPro" id="IPR006597">
    <property type="entry name" value="Sel1-like"/>
</dbReference>
<dbReference type="CDD" id="cd16917">
    <property type="entry name" value="HATPase_UhpB-NarQ-NarX-like"/>
    <property type="match status" value="1"/>
</dbReference>
<feature type="repeat" description="TPR" evidence="15">
    <location>
        <begin position="226"/>
        <end position="259"/>
    </location>
</feature>
<dbReference type="GO" id="GO:0046983">
    <property type="term" value="F:protein dimerization activity"/>
    <property type="evidence" value="ECO:0007669"/>
    <property type="project" value="InterPro"/>
</dbReference>
<protein>
    <recommendedName>
        <fullName evidence="5">Oxygen sensor histidine kinase NreB</fullName>
        <ecNumber evidence="4">2.7.13.3</ecNumber>
    </recommendedName>
    <alternativeName>
        <fullName evidence="14">Nitrogen regulation protein B</fullName>
    </alternativeName>
</protein>
<keyword evidence="6" id="KW-0004">4Fe-4S</keyword>
<dbReference type="InterPro" id="IPR004358">
    <property type="entry name" value="Sig_transdc_His_kin-like_C"/>
</dbReference>
<comment type="catalytic activity">
    <reaction evidence="1">
        <text>ATP + protein L-histidine = ADP + protein N-phospho-L-histidine.</text>
        <dbReference type="EC" id="2.7.13.3"/>
    </reaction>
</comment>
<dbReference type="GO" id="GO:0051539">
    <property type="term" value="F:4 iron, 4 sulfur cluster binding"/>
    <property type="evidence" value="ECO:0007669"/>
    <property type="project" value="UniProtKB-KW"/>
</dbReference>
<comment type="function">
    <text evidence="13">Member of the two-component regulatory system NreB/NreC involved in the control of dissimilatory nitrate/nitrite reduction in response to oxygen. NreB functions as a direct oxygen sensor histidine kinase which is autophosphorylated, in the absence of oxygen, probably at the conserved histidine residue, and transfers its phosphate group probably to a conserved aspartate residue of NreC. NreB/NreC activates the expression of the nitrate (narGHJI) and nitrite (nir) reductase operons, as well as the putative nitrate transporter gene narT.</text>
</comment>
<comment type="caution">
    <text evidence="19">The sequence shown here is derived from an EMBL/GenBank/DDBJ whole genome shotgun (WGS) entry which is preliminary data.</text>
</comment>
<reference evidence="19 20" key="1">
    <citation type="submission" date="2017-12" db="EMBL/GenBank/DDBJ databases">
        <title>Confluentibacter flavum sp. nov., isolated from the saline lake.</title>
        <authorList>
            <person name="Yu L."/>
        </authorList>
    </citation>
    <scope>NUCLEOTIDE SEQUENCE [LARGE SCALE GENOMIC DNA]</scope>
    <source>
        <strain evidence="19 20">3B</strain>
    </source>
</reference>
<dbReference type="PANTHER" id="PTHR24421">
    <property type="entry name" value="NITRATE/NITRITE SENSOR PROTEIN NARX-RELATED"/>
    <property type="match status" value="1"/>
</dbReference>
<evidence type="ECO:0000256" key="16">
    <source>
        <dbReference type="SAM" id="Coils"/>
    </source>
</evidence>
<keyword evidence="17" id="KW-1133">Transmembrane helix</keyword>
<dbReference type="InterPro" id="IPR050482">
    <property type="entry name" value="Sensor_HK_TwoCompSys"/>
</dbReference>
<dbReference type="Pfam" id="PF07730">
    <property type="entry name" value="HisKA_3"/>
    <property type="match status" value="1"/>
</dbReference>
<dbReference type="GO" id="GO:0005737">
    <property type="term" value="C:cytoplasm"/>
    <property type="evidence" value="ECO:0007669"/>
    <property type="project" value="UniProtKB-SubCell"/>
</dbReference>
<dbReference type="EMBL" id="PJEO01000051">
    <property type="protein sequence ID" value="PKQ44222.1"/>
    <property type="molecule type" value="Genomic_DNA"/>
</dbReference>
<feature type="transmembrane region" description="Helical" evidence="17">
    <location>
        <begin position="407"/>
        <end position="428"/>
    </location>
</feature>
<dbReference type="SMART" id="SM00671">
    <property type="entry name" value="SEL1"/>
    <property type="match status" value="3"/>
</dbReference>
<organism evidence="19 20">
    <name type="scientific">Confluentibacter flavum</name>
    <dbReference type="NCBI Taxonomy" id="1909700"/>
    <lineage>
        <taxon>Bacteria</taxon>
        <taxon>Pseudomonadati</taxon>
        <taxon>Bacteroidota</taxon>
        <taxon>Flavobacteriia</taxon>
        <taxon>Flavobacteriales</taxon>
        <taxon>Flavobacteriaceae</taxon>
        <taxon>Confluentibacter</taxon>
    </lineage>
</organism>
<evidence type="ECO:0000256" key="7">
    <source>
        <dbReference type="ARBA" id="ARBA00022490"/>
    </source>
</evidence>
<keyword evidence="8" id="KW-0808">Transferase</keyword>
<dbReference type="OrthoDB" id="977000at2"/>
<dbReference type="SMART" id="SM00387">
    <property type="entry name" value="HATPase_c"/>
    <property type="match status" value="1"/>
</dbReference>
<keyword evidence="9" id="KW-0418">Kinase</keyword>
<keyword evidence="12" id="KW-0479">Metal-binding</keyword>
<dbReference type="AlphaFoldDB" id="A0A2N3HH61"/>
<evidence type="ECO:0000256" key="11">
    <source>
        <dbReference type="ARBA" id="ARBA00023012"/>
    </source>
</evidence>
<keyword evidence="12" id="KW-0411">Iron-sulfur</keyword>
<evidence type="ECO:0000259" key="18">
    <source>
        <dbReference type="SMART" id="SM00387"/>
    </source>
</evidence>
<evidence type="ECO:0000256" key="14">
    <source>
        <dbReference type="ARBA" id="ARBA00030800"/>
    </source>
</evidence>
<dbReference type="SUPFAM" id="SSF55874">
    <property type="entry name" value="ATPase domain of HSP90 chaperone/DNA topoisomerase II/histidine kinase"/>
    <property type="match status" value="1"/>
</dbReference>
<keyword evidence="17" id="KW-0472">Membrane</keyword>
<evidence type="ECO:0000313" key="19">
    <source>
        <dbReference type="EMBL" id="PKQ44222.1"/>
    </source>
</evidence>
<dbReference type="InterPro" id="IPR019734">
    <property type="entry name" value="TPR_rpt"/>
</dbReference>
<evidence type="ECO:0000256" key="13">
    <source>
        <dbReference type="ARBA" id="ARBA00024827"/>
    </source>
</evidence>
<evidence type="ECO:0000256" key="6">
    <source>
        <dbReference type="ARBA" id="ARBA00022485"/>
    </source>
</evidence>
<evidence type="ECO:0000256" key="1">
    <source>
        <dbReference type="ARBA" id="ARBA00000085"/>
    </source>
</evidence>
<gene>
    <name evidence="19" type="ORF">CSW08_14055</name>
</gene>
<evidence type="ECO:0000256" key="15">
    <source>
        <dbReference type="PROSITE-ProRule" id="PRU00339"/>
    </source>
</evidence>
<proteinExistence type="predicted"/>
<dbReference type="Proteomes" id="UP000233435">
    <property type="component" value="Unassembled WGS sequence"/>
</dbReference>
<evidence type="ECO:0000256" key="3">
    <source>
        <dbReference type="ARBA" id="ARBA00004496"/>
    </source>
</evidence>
<dbReference type="Gene3D" id="1.25.40.10">
    <property type="entry name" value="Tetratricopeptide repeat domain"/>
    <property type="match status" value="2"/>
</dbReference>
<dbReference type="InterPro" id="IPR011990">
    <property type="entry name" value="TPR-like_helical_dom_sf"/>
</dbReference>
<dbReference type="EC" id="2.7.13.3" evidence="4"/>
<comment type="cofactor">
    <cofactor evidence="2">
        <name>[4Fe-4S] cluster</name>
        <dbReference type="ChEBI" id="CHEBI:49883"/>
    </cofactor>
</comment>
<keyword evidence="10" id="KW-0408">Iron</keyword>
<keyword evidence="17" id="KW-0812">Transmembrane</keyword>
<dbReference type="Gene3D" id="3.30.565.10">
    <property type="entry name" value="Histidine kinase-like ATPase, C-terminal domain"/>
    <property type="match status" value="1"/>
</dbReference>
<dbReference type="PROSITE" id="PS50005">
    <property type="entry name" value="TPR"/>
    <property type="match status" value="1"/>
</dbReference>
<evidence type="ECO:0000256" key="2">
    <source>
        <dbReference type="ARBA" id="ARBA00001966"/>
    </source>
</evidence>
<dbReference type="Gene3D" id="1.20.5.1930">
    <property type="match status" value="1"/>
</dbReference>
<feature type="domain" description="Histidine kinase/HSP90-like ATPase" evidence="18">
    <location>
        <begin position="573"/>
        <end position="664"/>
    </location>
</feature>
<keyword evidence="7" id="KW-0963">Cytoplasm</keyword>
<dbReference type="InterPro" id="IPR011712">
    <property type="entry name" value="Sig_transdc_His_kin_sub3_dim/P"/>
</dbReference>
<dbReference type="InterPro" id="IPR036890">
    <property type="entry name" value="HATPase_C_sf"/>
</dbReference>
<dbReference type="GO" id="GO:0016020">
    <property type="term" value="C:membrane"/>
    <property type="evidence" value="ECO:0007669"/>
    <property type="project" value="InterPro"/>
</dbReference>
<evidence type="ECO:0000256" key="8">
    <source>
        <dbReference type="ARBA" id="ARBA00022679"/>
    </source>
</evidence>
<keyword evidence="16" id="KW-0175">Coiled coil</keyword>
<keyword evidence="15" id="KW-0802">TPR repeat</keyword>
<keyword evidence="20" id="KW-1185">Reference proteome</keyword>
<evidence type="ECO:0000256" key="10">
    <source>
        <dbReference type="ARBA" id="ARBA00023004"/>
    </source>
</evidence>
<sequence>MLFLMLFFVDCKDRSEFKHHDMDRGDSISVLLQKVKTDHLTNAQKGILLQKAFRLSETTVDSVALEHLNTIAYQAYKSHDSALFFASGHKAYTFAVQLQDTAKIADMHWNYGAYYLRQLSYDSSYYHYQKARKLFHETENTFYAARMLYNMAFILSRLRDYTGAEVYLFQAIEIFKPLNKHKQLYLCYNLLGVIYEELEDYDKSLSYHQMALDYLDKLEDKSLFLQDSYNNMGLIYQKQGNQNQAIAYFEKALKITDLRAIDPFLYARLIDNKAFSRFLNNDTSDLPKAFFEALHIRDSMHNISGVIMSRAHLAVYYAKQKDTAMALDHAKKAYKLSQHIKNNRDILRSLELLSRLDTKGKDKYLEQYIIINKLVQAQERNTRNKFTRIQYETDQYIARNKQLSSRVTWTFIGGLVSFLLIFLAYLIYRQKSQNKLLQFETNQQRANEQIYRLTLQQQDKLQQGRNQERIRISEDLHDSILSDLFALRMGWNYLELKGEDTAIKKHQFYLEELQGIEKKIRELSHELKNNMMEYPIDFIFIVESLVSKRSKIGKFEYQLRHDGNIPWEQIDNLIKVNLYHIIEEALQNCIKHAQASSFILQFLWYGNNLTLEMTDNGIGTRGKRGSGIGLKNIHSRTKKMNGTYALKSTQGKGTKITINIPIIPEKS</sequence>
<name>A0A2N3HH61_9FLAO</name>
<dbReference type="Pfam" id="PF13424">
    <property type="entry name" value="TPR_12"/>
    <property type="match status" value="1"/>
</dbReference>
<comment type="subcellular location">
    <subcellularLocation>
        <location evidence="3">Cytoplasm</location>
    </subcellularLocation>
</comment>
<dbReference type="SMART" id="SM00028">
    <property type="entry name" value="TPR"/>
    <property type="match status" value="5"/>
</dbReference>
<dbReference type="PRINTS" id="PR00344">
    <property type="entry name" value="BCTRLSENSOR"/>
</dbReference>
<evidence type="ECO:0000256" key="17">
    <source>
        <dbReference type="SAM" id="Phobius"/>
    </source>
</evidence>
<dbReference type="Pfam" id="PF02518">
    <property type="entry name" value="HATPase_c"/>
    <property type="match status" value="1"/>
</dbReference>
<evidence type="ECO:0000256" key="5">
    <source>
        <dbReference type="ARBA" id="ARBA00017322"/>
    </source>
</evidence>
<dbReference type="InterPro" id="IPR003594">
    <property type="entry name" value="HATPase_dom"/>
</dbReference>
<keyword evidence="11" id="KW-0902">Two-component regulatory system</keyword>
<feature type="coiled-coil region" evidence="16">
    <location>
        <begin position="506"/>
        <end position="533"/>
    </location>
</feature>
<dbReference type="PROSITE" id="PS50293">
    <property type="entry name" value="TPR_REGION"/>
    <property type="match status" value="1"/>
</dbReference>
<evidence type="ECO:0000256" key="12">
    <source>
        <dbReference type="ARBA" id="ARBA00023014"/>
    </source>
</evidence>
<evidence type="ECO:0000256" key="9">
    <source>
        <dbReference type="ARBA" id="ARBA00022777"/>
    </source>
</evidence>
<dbReference type="SUPFAM" id="SSF48452">
    <property type="entry name" value="TPR-like"/>
    <property type="match status" value="1"/>
</dbReference>